<dbReference type="HAMAP" id="MF_00097">
    <property type="entry name" value="TMP_synthase"/>
    <property type="match status" value="1"/>
</dbReference>
<feature type="binding site" evidence="10">
    <location>
        <position position="157"/>
    </location>
    <ligand>
        <name>4-amino-2-methyl-5-(diphosphooxymethyl)pyrimidine</name>
        <dbReference type="ChEBI" id="CHEBI:57841"/>
    </ligand>
</feature>
<evidence type="ECO:0000256" key="7">
    <source>
        <dbReference type="ARBA" id="ARBA00047334"/>
    </source>
</evidence>
<dbReference type="UniPathway" id="UPA00060">
    <property type="reaction ID" value="UER00141"/>
</dbReference>
<evidence type="ECO:0000256" key="10">
    <source>
        <dbReference type="HAMAP-Rule" id="MF_00097"/>
    </source>
</evidence>
<evidence type="ECO:0000256" key="5">
    <source>
        <dbReference type="ARBA" id="ARBA00022842"/>
    </source>
</evidence>
<reference evidence="12 13" key="1">
    <citation type="journal article" date="2014" name="Int. J. Syst. Evol. Microbiol.">
        <title>Nocardioides zeae sp. nov., isolated from the stem of Zea mays.</title>
        <authorList>
            <person name="Glaeser S.P."/>
            <person name="McInroy J.A."/>
            <person name="Busse H.J."/>
            <person name="Kampfer P."/>
        </authorList>
    </citation>
    <scope>NUCLEOTIDE SEQUENCE [LARGE SCALE GENOMIC DNA]</scope>
    <source>
        <strain evidence="12 13">JCM 30728</strain>
    </source>
</reference>
<comment type="function">
    <text evidence="1 10">Condenses 4-methyl-5-(beta-hydroxyethyl)thiazole monophosphate (THZ-P) and 2-methyl-4-amino-5-hydroxymethyl pyrimidine pyrophosphate (HMP-PP) to form thiamine monophosphate (TMP).</text>
</comment>
<protein>
    <recommendedName>
        <fullName evidence="10">Thiamine-phosphate synthase</fullName>
        <shortName evidence="10">TP synthase</shortName>
        <shortName evidence="10">TPS</shortName>
        <ecNumber evidence="10">2.5.1.3</ecNumber>
    </recommendedName>
    <alternativeName>
        <fullName evidence="10">Thiamine-phosphate pyrophosphorylase</fullName>
        <shortName evidence="10">TMP pyrophosphorylase</shortName>
        <shortName evidence="10">TMP-PPase</shortName>
    </alternativeName>
</protein>
<comment type="cofactor">
    <cofactor evidence="10">
        <name>Mg(2+)</name>
        <dbReference type="ChEBI" id="CHEBI:18420"/>
    </cofactor>
    <text evidence="10">Binds 1 Mg(2+) ion per subunit.</text>
</comment>
<evidence type="ECO:0000256" key="4">
    <source>
        <dbReference type="ARBA" id="ARBA00022723"/>
    </source>
</evidence>
<evidence type="ECO:0000259" key="11">
    <source>
        <dbReference type="Pfam" id="PF02581"/>
    </source>
</evidence>
<dbReference type="GO" id="GO:0009229">
    <property type="term" value="P:thiamine diphosphate biosynthetic process"/>
    <property type="evidence" value="ECO:0007669"/>
    <property type="project" value="UniProtKB-UniRule"/>
</dbReference>
<accession>A0A6P0HK67</accession>
<proteinExistence type="inferred from homology"/>
<feature type="domain" description="Thiamine phosphate synthase/TenI" evidence="11">
    <location>
        <begin position="36"/>
        <end position="205"/>
    </location>
</feature>
<dbReference type="Gene3D" id="3.20.20.70">
    <property type="entry name" value="Aldolase class I"/>
    <property type="match status" value="1"/>
</dbReference>
<comment type="caution">
    <text evidence="12">The sequence shown here is derived from an EMBL/GenBank/DDBJ whole genome shotgun (WGS) entry which is preliminary data.</text>
</comment>
<keyword evidence="5 10" id="KW-0460">Magnesium</keyword>
<keyword evidence="4 10" id="KW-0479">Metal-binding</keyword>
<name>A0A6P0HK67_9ACTN</name>
<dbReference type="SUPFAM" id="SSF51391">
    <property type="entry name" value="Thiamin phosphate synthase"/>
    <property type="match status" value="1"/>
</dbReference>
<comment type="similarity">
    <text evidence="10">Belongs to the thiamine-phosphate synthase family.</text>
</comment>
<dbReference type="GO" id="GO:0004789">
    <property type="term" value="F:thiamine-phosphate diphosphorylase activity"/>
    <property type="evidence" value="ECO:0007669"/>
    <property type="project" value="UniProtKB-UniRule"/>
</dbReference>
<comment type="pathway">
    <text evidence="2 10">Cofactor biosynthesis; thiamine diphosphate biosynthesis; thiamine phosphate from 4-amino-2-methyl-5-diphosphomethylpyrimidine and 4-methyl-5-(2-phosphoethyl)-thiazole: step 1/1.</text>
</comment>
<keyword evidence="3 10" id="KW-0808">Transferase</keyword>
<evidence type="ECO:0000313" key="13">
    <source>
        <dbReference type="Proteomes" id="UP000468687"/>
    </source>
</evidence>
<dbReference type="CDD" id="cd00564">
    <property type="entry name" value="TMP_TenI"/>
    <property type="match status" value="1"/>
</dbReference>
<feature type="binding site" evidence="10">
    <location>
        <position position="85"/>
    </location>
    <ligand>
        <name>4-amino-2-methyl-5-(diphosphooxymethyl)pyrimidine</name>
        <dbReference type="ChEBI" id="CHEBI:57841"/>
    </ligand>
</feature>
<feature type="binding site" evidence="10">
    <location>
        <position position="86"/>
    </location>
    <ligand>
        <name>Mg(2+)</name>
        <dbReference type="ChEBI" id="CHEBI:18420"/>
    </ligand>
</feature>
<dbReference type="InterPro" id="IPR036206">
    <property type="entry name" value="ThiamineP_synth_sf"/>
</dbReference>
<feature type="binding site" evidence="10">
    <location>
        <position position="128"/>
    </location>
    <ligand>
        <name>4-amino-2-methyl-5-(diphosphooxymethyl)pyrimidine</name>
        <dbReference type="ChEBI" id="CHEBI:57841"/>
    </ligand>
</feature>
<dbReference type="InterPro" id="IPR022998">
    <property type="entry name" value="ThiamineP_synth_TenI"/>
</dbReference>
<evidence type="ECO:0000256" key="2">
    <source>
        <dbReference type="ARBA" id="ARBA00005165"/>
    </source>
</evidence>
<comment type="caution">
    <text evidence="10">Lacks conserved residue(s) required for the propagation of feature annotation.</text>
</comment>
<organism evidence="12 13">
    <name type="scientific">Nocardioides zeae</name>
    <dbReference type="NCBI Taxonomy" id="1457234"/>
    <lineage>
        <taxon>Bacteria</taxon>
        <taxon>Bacillati</taxon>
        <taxon>Actinomycetota</taxon>
        <taxon>Actinomycetes</taxon>
        <taxon>Propionibacteriales</taxon>
        <taxon>Nocardioidaceae</taxon>
        <taxon>Nocardioides</taxon>
    </lineage>
</organism>
<dbReference type="GO" id="GO:0000287">
    <property type="term" value="F:magnesium ion binding"/>
    <property type="evidence" value="ECO:0007669"/>
    <property type="project" value="UniProtKB-UniRule"/>
</dbReference>
<sequence>MPAQEVRSVLVSAVRSGAATGVPRLTIIVAPSDPLDLVGNLAALGPAGAVGFQVRAKEVTTAELLSLTAAVLAAARPAGAPVLVDDRLDVALAAGADGVHLGADDLPVARARAIADRVAPPGFLVGATCRDRDAVVAARTAGADYAGFGPVAATTSKVGLPDPLGVAAVTRAAGVLPLVAIGGITPGLARATVTAGAHGVAVIGSVWRQPDPLDAAEALLGAL</sequence>
<comment type="catalytic activity">
    <reaction evidence="9 10">
        <text>2-[(2R,5Z)-2-carboxy-4-methylthiazol-5(2H)-ylidene]ethyl phosphate + 4-amino-2-methyl-5-(diphosphooxymethyl)pyrimidine + 2 H(+) = thiamine phosphate + CO2 + diphosphate</text>
        <dbReference type="Rhea" id="RHEA:47844"/>
        <dbReference type="ChEBI" id="CHEBI:15378"/>
        <dbReference type="ChEBI" id="CHEBI:16526"/>
        <dbReference type="ChEBI" id="CHEBI:33019"/>
        <dbReference type="ChEBI" id="CHEBI:37575"/>
        <dbReference type="ChEBI" id="CHEBI:57841"/>
        <dbReference type="ChEBI" id="CHEBI:62899"/>
        <dbReference type="EC" id="2.5.1.3"/>
    </reaction>
</comment>
<dbReference type="PANTHER" id="PTHR20857">
    <property type="entry name" value="THIAMINE-PHOSPHATE PYROPHOSPHORYLASE"/>
    <property type="match status" value="1"/>
</dbReference>
<dbReference type="Pfam" id="PF02581">
    <property type="entry name" value="TMP-TENI"/>
    <property type="match status" value="1"/>
</dbReference>
<dbReference type="InterPro" id="IPR034291">
    <property type="entry name" value="TMP_synthase"/>
</dbReference>
<feature type="binding site" evidence="10">
    <location>
        <position position="105"/>
    </location>
    <ligand>
        <name>Mg(2+)</name>
        <dbReference type="ChEBI" id="CHEBI:18420"/>
    </ligand>
</feature>
<comment type="catalytic activity">
    <reaction evidence="7 10">
        <text>4-methyl-5-(2-phosphooxyethyl)-thiazole + 4-amino-2-methyl-5-(diphosphooxymethyl)pyrimidine + H(+) = thiamine phosphate + diphosphate</text>
        <dbReference type="Rhea" id="RHEA:22328"/>
        <dbReference type="ChEBI" id="CHEBI:15378"/>
        <dbReference type="ChEBI" id="CHEBI:33019"/>
        <dbReference type="ChEBI" id="CHEBI:37575"/>
        <dbReference type="ChEBI" id="CHEBI:57841"/>
        <dbReference type="ChEBI" id="CHEBI:58296"/>
        <dbReference type="EC" id="2.5.1.3"/>
    </reaction>
</comment>
<comment type="catalytic activity">
    <reaction evidence="8 10">
        <text>2-(2-carboxy-4-methylthiazol-5-yl)ethyl phosphate + 4-amino-2-methyl-5-(diphosphooxymethyl)pyrimidine + 2 H(+) = thiamine phosphate + CO2 + diphosphate</text>
        <dbReference type="Rhea" id="RHEA:47848"/>
        <dbReference type="ChEBI" id="CHEBI:15378"/>
        <dbReference type="ChEBI" id="CHEBI:16526"/>
        <dbReference type="ChEBI" id="CHEBI:33019"/>
        <dbReference type="ChEBI" id="CHEBI:37575"/>
        <dbReference type="ChEBI" id="CHEBI:57841"/>
        <dbReference type="ChEBI" id="CHEBI:62890"/>
        <dbReference type="EC" id="2.5.1.3"/>
    </reaction>
</comment>
<evidence type="ECO:0000256" key="3">
    <source>
        <dbReference type="ARBA" id="ARBA00022679"/>
    </source>
</evidence>
<keyword evidence="6 10" id="KW-0784">Thiamine biosynthesis</keyword>
<gene>
    <name evidence="10" type="primary">thiE</name>
    <name evidence="12" type="ORF">G3T38_11885</name>
</gene>
<evidence type="ECO:0000256" key="9">
    <source>
        <dbReference type="ARBA" id="ARBA00047883"/>
    </source>
</evidence>
<keyword evidence="13" id="KW-1185">Reference proteome</keyword>
<feature type="binding site" evidence="10">
    <location>
        <begin position="154"/>
        <end position="156"/>
    </location>
    <ligand>
        <name>2-[(2R,5Z)-2-carboxy-4-methylthiazol-5(2H)-ylidene]ethyl phosphate</name>
        <dbReference type="ChEBI" id="CHEBI:62899"/>
    </ligand>
</feature>
<dbReference type="EMBL" id="JAAGXA010000007">
    <property type="protein sequence ID" value="NEN78976.1"/>
    <property type="molecule type" value="Genomic_DNA"/>
</dbReference>
<evidence type="ECO:0000256" key="1">
    <source>
        <dbReference type="ARBA" id="ARBA00003814"/>
    </source>
</evidence>
<dbReference type="PANTHER" id="PTHR20857:SF15">
    <property type="entry name" value="THIAMINE-PHOSPHATE SYNTHASE"/>
    <property type="match status" value="1"/>
</dbReference>
<dbReference type="EC" id="2.5.1.3" evidence="10"/>
<evidence type="ECO:0000256" key="6">
    <source>
        <dbReference type="ARBA" id="ARBA00022977"/>
    </source>
</evidence>
<evidence type="ECO:0000313" key="12">
    <source>
        <dbReference type="EMBL" id="NEN78976.1"/>
    </source>
</evidence>
<dbReference type="InterPro" id="IPR013785">
    <property type="entry name" value="Aldolase_TIM"/>
</dbReference>
<dbReference type="GO" id="GO:0009228">
    <property type="term" value="P:thiamine biosynthetic process"/>
    <property type="evidence" value="ECO:0007669"/>
    <property type="project" value="UniProtKB-KW"/>
</dbReference>
<feature type="binding site" evidence="10">
    <location>
        <position position="183"/>
    </location>
    <ligand>
        <name>2-[(2R,5Z)-2-carboxy-4-methylthiazol-5(2H)-ylidene]ethyl phosphate</name>
        <dbReference type="ChEBI" id="CHEBI:62899"/>
    </ligand>
</feature>
<dbReference type="AlphaFoldDB" id="A0A6P0HK67"/>
<dbReference type="GO" id="GO:0005737">
    <property type="term" value="C:cytoplasm"/>
    <property type="evidence" value="ECO:0007669"/>
    <property type="project" value="TreeGrafter"/>
</dbReference>
<evidence type="ECO:0000256" key="8">
    <source>
        <dbReference type="ARBA" id="ARBA00047851"/>
    </source>
</evidence>
<dbReference type="Proteomes" id="UP000468687">
    <property type="component" value="Unassembled WGS sequence"/>
</dbReference>
<feature type="binding site" evidence="10">
    <location>
        <begin position="53"/>
        <end position="57"/>
    </location>
    <ligand>
        <name>4-amino-2-methyl-5-(diphosphooxymethyl)pyrimidine</name>
        <dbReference type="ChEBI" id="CHEBI:57841"/>
    </ligand>
</feature>